<feature type="region of interest" description="Disordered" evidence="1">
    <location>
        <begin position="1"/>
        <end position="192"/>
    </location>
</feature>
<protein>
    <submittedName>
        <fullName evidence="3">Uncharacterized protein</fullName>
    </submittedName>
</protein>
<feature type="compositionally biased region" description="Low complexity" evidence="1">
    <location>
        <begin position="96"/>
        <end position="107"/>
    </location>
</feature>
<comment type="caution">
    <text evidence="3">The sequence shown here is derived from an EMBL/GenBank/DDBJ whole genome shotgun (WGS) entry which is preliminary data.</text>
</comment>
<feature type="transmembrane region" description="Helical" evidence="2">
    <location>
        <begin position="583"/>
        <end position="611"/>
    </location>
</feature>
<organism evidence="3 4">
    <name type="scientific">Friedmanniomyces endolithicus</name>
    <dbReference type="NCBI Taxonomy" id="329885"/>
    <lineage>
        <taxon>Eukaryota</taxon>
        <taxon>Fungi</taxon>
        <taxon>Dikarya</taxon>
        <taxon>Ascomycota</taxon>
        <taxon>Pezizomycotina</taxon>
        <taxon>Dothideomycetes</taxon>
        <taxon>Dothideomycetidae</taxon>
        <taxon>Mycosphaerellales</taxon>
        <taxon>Teratosphaeriaceae</taxon>
        <taxon>Friedmanniomyces</taxon>
    </lineage>
</organism>
<feature type="compositionally biased region" description="Basic and acidic residues" evidence="1">
    <location>
        <begin position="67"/>
        <end position="76"/>
    </location>
</feature>
<name>A0AAN6K0W8_9PEZI</name>
<evidence type="ECO:0000313" key="4">
    <source>
        <dbReference type="Proteomes" id="UP001175353"/>
    </source>
</evidence>
<proteinExistence type="predicted"/>
<keyword evidence="2" id="KW-1133">Transmembrane helix</keyword>
<evidence type="ECO:0000313" key="3">
    <source>
        <dbReference type="EMBL" id="KAK0961215.1"/>
    </source>
</evidence>
<sequence length="634" mass="70462">MNESPDGALRDAATSQPKPPTPAEARPLLDPVDSHAIPHDPHEEGASPKSSRRRPRSLSRNSSRSMRAADDTRTDEAYPEAPRRRLRSRSRRHARSTSPRSLRSMRAAAERERSVEVVVNDSPPRPRRRSRSLSASESYLRLDDIGSAPKIPATDSADPSTEIEPSTETDAGAVPPVPPIGISHAPRRETEPVYPAVEEGREAAFHLNIVASQSLATAVAPRSALSNGWHRVLALVSNDDTQLRPAQPNTDLESSLPVLNWIYDPTAPEIATWATHLEIALSDPDKAELYGTTSATLLAVFAALVSLLMNHEPLKYRVAATDQPGRLKVKHLLQHLYLTEVLPAPNEGTDAERDVKHRQHLTILAHVMSCANIWIKLRETETGHLHNQFGHRRTTNTIANLPLRDVLLGDFNTRAKQASIASTTRSRRFRKYETFMSDDLDIGSLQGIGDLEIEITMYAEEHLELVLGGSEHDDASEEYSDDLAESKVTGRPTLKIYWFDSYKLHQLGAELGDVIDANVHVHSYDMQQHLNPSLRKYNATKRGVYAYGLFPTSQNRIYHLREYMDKKKPRGLMQLWKDNRDSLNYYTFWGVIIFGIASVVLASLSLVAGVVQTWASVKALQVASNSSPAVSTSS</sequence>
<dbReference type="AlphaFoldDB" id="A0AAN6K0W8"/>
<dbReference type="EMBL" id="JAUJLE010000316">
    <property type="protein sequence ID" value="KAK0961215.1"/>
    <property type="molecule type" value="Genomic_DNA"/>
</dbReference>
<dbReference type="Proteomes" id="UP001175353">
    <property type="component" value="Unassembled WGS sequence"/>
</dbReference>
<keyword evidence="2" id="KW-0472">Membrane</keyword>
<feature type="compositionally biased region" description="Basic and acidic residues" evidence="1">
    <location>
        <begin position="32"/>
        <end position="46"/>
    </location>
</feature>
<feature type="compositionally biased region" description="Polar residues" evidence="1">
    <location>
        <begin position="157"/>
        <end position="169"/>
    </location>
</feature>
<gene>
    <name evidence="3" type="ORF">LTR91_020007</name>
</gene>
<evidence type="ECO:0000256" key="2">
    <source>
        <dbReference type="SAM" id="Phobius"/>
    </source>
</evidence>
<reference evidence="3" key="1">
    <citation type="submission" date="2023-06" db="EMBL/GenBank/DDBJ databases">
        <title>Black Yeasts Isolated from many extreme environments.</title>
        <authorList>
            <person name="Coleine C."/>
            <person name="Stajich J.E."/>
            <person name="Selbmann L."/>
        </authorList>
    </citation>
    <scope>NUCLEOTIDE SEQUENCE</scope>
    <source>
        <strain evidence="3">CCFEE 5200</strain>
    </source>
</reference>
<evidence type="ECO:0000256" key="1">
    <source>
        <dbReference type="SAM" id="MobiDB-lite"/>
    </source>
</evidence>
<accession>A0AAN6K0W8</accession>
<feature type="compositionally biased region" description="Basic residues" evidence="1">
    <location>
        <begin position="84"/>
        <end position="95"/>
    </location>
</feature>
<keyword evidence="2" id="KW-0812">Transmembrane</keyword>
<keyword evidence="4" id="KW-1185">Reference proteome</keyword>